<dbReference type="OrthoDB" id="10506851at2759"/>
<feature type="compositionally biased region" description="Polar residues" evidence="1">
    <location>
        <begin position="49"/>
        <end position="64"/>
    </location>
</feature>
<organism evidence="2 3">
    <name type="scientific">Choiromyces venosus 120613-1</name>
    <dbReference type="NCBI Taxonomy" id="1336337"/>
    <lineage>
        <taxon>Eukaryota</taxon>
        <taxon>Fungi</taxon>
        <taxon>Dikarya</taxon>
        <taxon>Ascomycota</taxon>
        <taxon>Pezizomycotina</taxon>
        <taxon>Pezizomycetes</taxon>
        <taxon>Pezizales</taxon>
        <taxon>Tuberaceae</taxon>
        <taxon>Choiromyces</taxon>
    </lineage>
</organism>
<dbReference type="AlphaFoldDB" id="A0A3N4J6E2"/>
<sequence>MIPPTKTAIPTLLNTPMPLASLPSEFPREAPEPPGIELDLVPSTPPSQSPASIANSCSSTLSQSPSNISFISTATYSSNLRHTHHIMDPINVLSHPHESNPLVVGTPATSPADAAYKLQQLLKASNTDGAGGVDLSTEVLDDVGSVHSTGSSLRFAKGIVSGLFRGGGKNMATIPDGIIIDKWRSISLLQRIRGSK</sequence>
<gene>
    <name evidence="2" type="ORF">L873DRAFT_652692</name>
</gene>
<feature type="region of interest" description="Disordered" evidence="1">
    <location>
        <begin position="1"/>
        <end position="64"/>
    </location>
</feature>
<proteinExistence type="predicted"/>
<keyword evidence="3" id="KW-1185">Reference proteome</keyword>
<evidence type="ECO:0000256" key="1">
    <source>
        <dbReference type="SAM" id="MobiDB-lite"/>
    </source>
</evidence>
<dbReference type="Proteomes" id="UP000276215">
    <property type="component" value="Unassembled WGS sequence"/>
</dbReference>
<protein>
    <submittedName>
        <fullName evidence="2">Uncharacterized protein</fullName>
    </submittedName>
</protein>
<name>A0A3N4J6E2_9PEZI</name>
<evidence type="ECO:0000313" key="2">
    <source>
        <dbReference type="EMBL" id="RPA89444.1"/>
    </source>
</evidence>
<evidence type="ECO:0000313" key="3">
    <source>
        <dbReference type="Proteomes" id="UP000276215"/>
    </source>
</evidence>
<reference evidence="2 3" key="1">
    <citation type="journal article" date="2018" name="Nat. Ecol. Evol.">
        <title>Pezizomycetes genomes reveal the molecular basis of ectomycorrhizal truffle lifestyle.</title>
        <authorList>
            <person name="Murat C."/>
            <person name="Payen T."/>
            <person name="Noel B."/>
            <person name="Kuo A."/>
            <person name="Morin E."/>
            <person name="Chen J."/>
            <person name="Kohler A."/>
            <person name="Krizsan K."/>
            <person name="Balestrini R."/>
            <person name="Da Silva C."/>
            <person name="Montanini B."/>
            <person name="Hainaut M."/>
            <person name="Levati E."/>
            <person name="Barry K.W."/>
            <person name="Belfiori B."/>
            <person name="Cichocki N."/>
            <person name="Clum A."/>
            <person name="Dockter R.B."/>
            <person name="Fauchery L."/>
            <person name="Guy J."/>
            <person name="Iotti M."/>
            <person name="Le Tacon F."/>
            <person name="Lindquist E.A."/>
            <person name="Lipzen A."/>
            <person name="Malagnac F."/>
            <person name="Mello A."/>
            <person name="Molinier V."/>
            <person name="Miyauchi S."/>
            <person name="Poulain J."/>
            <person name="Riccioni C."/>
            <person name="Rubini A."/>
            <person name="Sitrit Y."/>
            <person name="Splivallo R."/>
            <person name="Traeger S."/>
            <person name="Wang M."/>
            <person name="Zifcakova L."/>
            <person name="Wipf D."/>
            <person name="Zambonelli A."/>
            <person name="Paolocci F."/>
            <person name="Nowrousian M."/>
            <person name="Ottonello S."/>
            <person name="Baldrian P."/>
            <person name="Spatafora J.W."/>
            <person name="Henrissat B."/>
            <person name="Nagy L.G."/>
            <person name="Aury J.M."/>
            <person name="Wincker P."/>
            <person name="Grigoriev I.V."/>
            <person name="Bonfante P."/>
            <person name="Martin F.M."/>
        </authorList>
    </citation>
    <scope>NUCLEOTIDE SEQUENCE [LARGE SCALE GENOMIC DNA]</scope>
    <source>
        <strain evidence="2 3">120613-1</strain>
    </source>
</reference>
<accession>A0A3N4J6E2</accession>
<dbReference type="EMBL" id="ML120579">
    <property type="protein sequence ID" value="RPA89444.1"/>
    <property type="molecule type" value="Genomic_DNA"/>
</dbReference>